<keyword evidence="3 6" id="KW-0863">Zinc-finger</keyword>
<evidence type="ECO:0000259" key="8">
    <source>
        <dbReference type="PROSITE" id="PS50157"/>
    </source>
</evidence>
<evidence type="ECO:0000256" key="2">
    <source>
        <dbReference type="ARBA" id="ARBA00022737"/>
    </source>
</evidence>
<evidence type="ECO:0000256" key="3">
    <source>
        <dbReference type="ARBA" id="ARBA00022771"/>
    </source>
</evidence>
<proteinExistence type="predicted"/>
<dbReference type="AlphaFoldDB" id="A0A178ZR04"/>
<dbReference type="GO" id="GO:0005634">
    <property type="term" value="C:nucleus"/>
    <property type="evidence" value="ECO:0007669"/>
    <property type="project" value="TreeGrafter"/>
</dbReference>
<dbReference type="RefSeq" id="XP_018695449.1">
    <property type="nucleotide sequence ID" value="XM_018835799.1"/>
</dbReference>
<dbReference type="PROSITE" id="PS00028">
    <property type="entry name" value="ZINC_FINGER_C2H2_1"/>
    <property type="match status" value="2"/>
</dbReference>
<dbReference type="STRING" id="1367422.A0A178ZR04"/>
<accession>A0A178ZR04</accession>
<dbReference type="EMBL" id="LVYI01000003">
    <property type="protein sequence ID" value="OAP62082.1"/>
    <property type="molecule type" value="Genomic_DNA"/>
</dbReference>
<keyword evidence="10" id="KW-1185">Reference proteome</keyword>
<sequence>MASQHPFYLNPRQPLQGHTHTETWEPPYTFHLQGATCQPLESILPLQQYQAQQAHHQHRALVAQSPITHSTQSTSPLSFDSSPDQYSNMEGLGLDYDILNNLSYLDDFGYDGNLSSFEYDSYGDSVLFPSDESFIQPPFTDADLFPALEAPSPAESLSPLPAHKHRCQFGDCTESFARPCELRRHEYKHTKPFQCPQCSRPFAEKRRCIQHVQAVHGLATDKDKAKCHLCQYSHVRPDAVKRHLKLRHGVGEKSEGSPSTVGSGEQSDGESRPGKRRRAR</sequence>
<organism evidence="9 10">
    <name type="scientific">Fonsecaea erecta</name>
    <dbReference type="NCBI Taxonomy" id="1367422"/>
    <lineage>
        <taxon>Eukaryota</taxon>
        <taxon>Fungi</taxon>
        <taxon>Dikarya</taxon>
        <taxon>Ascomycota</taxon>
        <taxon>Pezizomycotina</taxon>
        <taxon>Eurotiomycetes</taxon>
        <taxon>Chaetothyriomycetidae</taxon>
        <taxon>Chaetothyriales</taxon>
        <taxon>Herpotrichiellaceae</taxon>
        <taxon>Fonsecaea</taxon>
    </lineage>
</organism>
<dbReference type="Gene3D" id="3.30.160.60">
    <property type="entry name" value="Classic Zinc Finger"/>
    <property type="match status" value="2"/>
</dbReference>
<dbReference type="OrthoDB" id="8922241at2759"/>
<evidence type="ECO:0000313" key="10">
    <source>
        <dbReference type="Proteomes" id="UP000078343"/>
    </source>
</evidence>
<feature type="region of interest" description="Disordered" evidence="7">
    <location>
        <begin position="248"/>
        <end position="280"/>
    </location>
</feature>
<keyword evidence="5" id="KW-0539">Nucleus</keyword>
<dbReference type="InterPro" id="IPR013087">
    <property type="entry name" value="Znf_C2H2_type"/>
</dbReference>
<dbReference type="Proteomes" id="UP000078343">
    <property type="component" value="Unassembled WGS sequence"/>
</dbReference>
<comment type="caution">
    <text evidence="9">The sequence shown here is derived from an EMBL/GenBank/DDBJ whole genome shotgun (WGS) entry which is preliminary data.</text>
</comment>
<dbReference type="PANTHER" id="PTHR24393">
    <property type="entry name" value="ZINC FINGER PROTEIN"/>
    <property type="match status" value="1"/>
</dbReference>
<keyword evidence="1" id="KW-0479">Metal-binding</keyword>
<name>A0A178ZR04_9EURO</name>
<feature type="compositionally biased region" description="Polar residues" evidence="7">
    <location>
        <begin position="256"/>
        <end position="266"/>
    </location>
</feature>
<evidence type="ECO:0000256" key="1">
    <source>
        <dbReference type="ARBA" id="ARBA00022723"/>
    </source>
</evidence>
<feature type="domain" description="C2H2-type" evidence="8">
    <location>
        <begin position="165"/>
        <end position="194"/>
    </location>
</feature>
<protein>
    <recommendedName>
        <fullName evidence="8">C2H2-type domain-containing protein</fullName>
    </recommendedName>
</protein>
<dbReference type="PANTHER" id="PTHR24393:SF34">
    <property type="entry name" value="PR_SET DOMAIN 13"/>
    <property type="match status" value="1"/>
</dbReference>
<evidence type="ECO:0000256" key="5">
    <source>
        <dbReference type="ARBA" id="ARBA00023242"/>
    </source>
</evidence>
<evidence type="ECO:0000256" key="7">
    <source>
        <dbReference type="SAM" id="MobiDB-lite"/>
    </source>
</evidence>
<dbReference type="SUPFAM" id="SSF57667">
    <property type="entry name" value="beta-beta-alpha zinc fingers"/>
    <property type="match status" value="2"/>
</dbReference>
<dbReference type="GO" id="GO:0000978">
    <property type="term" value="F:RNA polymerase II cis-regulatory region sequence-specific DNA binding"/>
    <property type="evidence" value="ECO:0007669"/>
    <property type="project" value="TreeGrafter"/>
</dbReference>
<evidence type="ECO:0000256" key="4">
    <source>
        <dbReference type="ARBA" id="ARBA00022833"/>
    </source>
</evidence>
<dbReference type="SMART" id="SM00355">
    <property type="entry name" value="ZnF_C2H2"/>
    <property type="match status" value="3"/>
</dbReference>
<dbReference type="GeneID" id="30008454"/>
<feature type="domain" description="C2H2-type" evidence="8">
    <location>
        <begin position="193"/>
        <end position="216"/>
    </location>
</feature>
<dbReference type="GO" id="GO:0008270">
    <property type="term" value="F:zinc ion binding"/>
    <property type="evidence" value="ECO:0007669"/>
    <property type="project" value="UniProtKB-KW"/>
</dbReference>
<dbReference type="PROSITE" id="PS50157">
    <property type="entry name" value="ZINC_FINGER_C2H2_2"/>
    <property type="match status" value="2"/>
</dbReference>
<keyword evidence="4" id="KW-0862">Zinc</keyword>
<dbReference type="InterPro" id="IPR036236">
    <property type="entry name" value="Znf_C2H2_sf"/>
</dbReference>
<keyword evidence="2" id="KW-0677">Repeat</keyword>
<reference evidence="9 10" key="1">
    <citation type="submission" date="2016-04" db="EMBL/GenBank/DDBJ databases">
        <title>Draft genome of Fonsecaea erecta CBS 125763.</title>
        <authorList>
            <person name="Weiss V.A."/>
            <person name="Vicente V.A."/>
            <person name="Raittz R.T."/>
            <person name="Moreno L.F."/>
            <person name="De Souza E.M."/>
            <person name="Pedrosa F.O."/>
            <person name="Steffens M.B."/>
            <person name="Faoro H."/>
            <person name="Tadra-Sfeir M.Z."/>
            <person name="Najafzadeh M.J."/>
            <person name="Felipe M.S."/>
            <person name="Teixeira M."/>
            <person name="Sun J."/>
            <person name="Xi L."/>
            <person name="Gomes R."/>
            <person name="De Azevedo C.M."/>
            <person name="Salgado C.G."/>
            <person name="Da Silva M.B."/>
            <person name="Nascimento M.F."/>
            <person name="Queiroz-Telles F."/>
            <person name="Attili D.S."/>
            <person name="Gorbushina A."/>
        </authorList>
    </citation>
    <scope>NUCLEOTIDE SEQUENCE [LARGE SCALE GENOMIC DNA]</scope>
    <source>
        <strain evidence="9 10">CBS 125763</strain>
    </source>
</reference>
<evidence type="ECO:0000256" key="6">
    <source>
        <dbReference type="PROSITE-ProRule" id="PRU00042"/>
    </source>
</evidence>
<feature type="region of interest" description="Disordered" evidence="7">
    <location>
        <begin position="1"/>
        <end position="23"/>
    </location>
</feature>
<evidence type="ECO:0000313" key="9">
    <source>
        <dbReference type="EMBL" id="OAP62082.1"/>
    </source>
</evidence>
<dbReference type="GO" id="GO:0001228">
    <property type="term" value="F:DNA-binding transcription activator activity, RNA polymerase II-specific"/>
    <property type="evidence" value="ECO:0007669"/>
    <property type="project" value="TreeGrafter"/>
</dbReference>
<gene>
    <name evidence="9" type="ORF">AYL99_04285</name>
</gene>